<dbReference type="EMBL" id="JADGKB010000037">
    <property type="protein sequence ID" value="KAJ3257571.1"/>
    <property type="molecule type" value="Genomic_DNA"/>
</dbReference>
<evidence type="ECO:0000256" key="1">
    <source>
        <dbReference type="ARBA" id="ARBA00004123"/>
    </source>
</evidence>
<keyword evidence="3" id="KW-0963">Cytoplasm</keyword>
<comment type="subcellular location">
    <subcellularLocation>
        <location evidence="2">Cytoplasm</location>
    </subcellularLocation>
    <subcellularLocation>
        <location evidence="1">Nucleus</location>
    </subcellularLocation>
</comment>
<dbReference type="Pfam" id="PF03517">
    <property type="entry name" value="Voldacs"/>
    <property type="match status" value="1"/>
</dbReference>
<dbReference type="Proteomes" id="UP001210925">
    <property type="component" value="Unassembled WGS sequence"/>
</dbReference>
<evidence type="ECO:0000313" key="6">
    <source>
        <dbReference type="Proteomes" id="UP001210925"/>
    </source>
</evidence>
<dbReference type="AlphaFoldDB" id="A0AAD5UJ78"/>
<evidence type="ECO:0000256" key="2">
    <source>
        <dbReference type="ARBA" id="ARBA00004496"/>
    </source>
</evidence>
<evidence type="ECO:0000256" key="4">
    <source>
        <dbReference type="ARBA" id="ARBA00023242"/>
    </source>
</evidence>
<dbReference type="GO" id="GO:0005829">
    <property type="term" value="C:cytosol"/>
    <property type="evidence" value="ECO:0007669"/>
    <property type="project" value="TreeGrafter"/>
</dbReference>
<evidence type="ECO:0000256" key="3">
    <source>
        <dbReference type="ARBA" id="ARBA00022490"/>
    </source>
</evidence>
<dbReference type="InterPro" id="IPR039924">
    <property type="entry name" value="ICln/Lot5/Saf5"/>
</dbReference>
<name>A0AAD5UJ78_9FUNG</name>
<dbReference type="PANTHER" id="PTHR21399">
    <property type="entry name" value="CHLORIDE CONDUCTANCE REGULATORY PROTEIN ICLN"/>
    <property type="match status" value="1"/>
</dbReference>
<dbReference type="PANTHER" id="PTHR21399:SF0">
    <property type="entry name" value="METHYLOSOME SUBUNIT PICLN"/>
    <property type="match status" value="1"/>
</dbReference>
<sequence>MAIHKSEKADIDPTTVRLALDNVEISFDPVLVDVTTGLGKLTISEQYVTWNNDTTCLSIDYPSILMHAISRQDPVTMKPSIYCQLDDSLFIESNQEELVAFEMRLVPANESDLEGIYSALSECSALHPDPLADVDLNGDGWVTADNVDSFNTATGLFDKLLDQMEAQDTLNSNGKRENNDDLLR</sequence>
<dbReference type="Gene3D" id="2.30.29.30">
    <property type="entry name" value="Pleckstrin-homology domain (PH domain)/Phosphotyrosine-binding domain (PTB)"/>
    <property type="match status" value="1"/>
</dbReference>
<dbReference type="InterPro" id="IPR011993">
    <property type="entry name" value="PH-like_dom_sf"/>
</dbReference>
<organism evidence="5 6">
    <name type="scientific">Boothiomyces macroporosus</name>
    <dbReference type="NCBI Taxonomy" id="261099"/>
    <lineage>
        <taxon>Eukaryota</taxon>
        <taxon>Fungi</taxon>
        <taxon>Fungi incertae sedis</taxon>
        <taxon>Chytridiomycota</taxon>
        <taxon>Chytridiomycota incertae sedis</taxon>
        <taxon>Chytridiomycetes</taxon>
        <taxon>Rhizophydiales</taxon>
        <taxon>Terramycetaceae</taxon>
        <taxon>Boothiomyces</taxon>
    </lineage>
</organism>
<dbReference type="GO" id="GO:0034715">
    <property type="term" value="C:pICln-Sm protein complex"/>
    <property type="evidence" value="ECO:0007669"/>
    <property type="project" value="TreeGrafter"/>
</dbReference>
<keyword evidence="6" id="KW-1185">Reference proteome</keyword>
<comment type="caution">
    <text evidence="5">The sequence shown here is derived from an EMBL/GenBank/DDBJ whole genome shotgun (WGS) entry which is preliminary data.</text>
</comment>
<proteinExistence type="predicted"/>
<dbReference type="GO" id="GO:0000387">
    <property type="term" value="P:spliceosomal snRNP assembly"/>
    <property type="evidence" value="ECO:0007669"/>
    <property type="project" value="TreeGrafter"/>
</dbReference>
<accession>A0AAD5UJ78</accession>
<gene>
    <name evidence="5" type="ORF">HK103_004480</name>
</gene>
<reference evidence="5" key="1">
    <citation type="submission" date="2020-05" db="EMBL/GenBank/DDBJ databases">
        <title>Phylogenomic resolution of chytrid fungi.</title>
        <authorList>
            <person name="Stajich J.E."/>
            <person name="Amses K."/>
            <person name="Simmons R."/>
            <person name="Seto K."/>
            <person name="Myers J."/>
            <person name="Bonds A."/>
            <person name="Quandt C.A."/>
            <person name="Barry K."/>
            <person name="Liu P."/>
            <person name="Grigoriev I."/>
            <person name="Longcore J.E."/>
            <person name="James T.Y."/>
        </authorList>
    </citation>
    <scope>NUCLEOTIDE SEQUENCE</scope>
    <source>
        <strain evidence="5">PLAUS21</strain>
    </source>
</reference>
<evidence type="ECO:0000313" key="5">
    <source>
        <dbReference type="EMBL" id="KAJ3257571.1"/>
    </source>
</evidence>
<protein>
    <submittedName>
        <fullName evidence="5">Uncharacterized protein</fullName>
    </submittedName>
</protein>
<dbReference type="GO" id="GO:0045292">
    <property type="term" value="P:mRNA cis splicing, via spliceosome"/>
    <property type="evidence" value="ECO:0007669"/>
    <property type="project" value="TreeGrafter"/>
</dbReference>
<keyword evidence="4" id="KW-0539">Nucleus</keyword>
<dbReference type="GO" id="GO:0005681">
    <property type="term" value="C:spliceosomal complex"/>
    <property type="evidence" value="ECO:0007669"/>
    <property type="project" value="TreeGrafter"/>
</dbReference>